<evidence type="ECO:0000313" key="10">
    <source>
        <dbReference type="Proteomes" id="UP001410648"/>
    </source>
</evidence>
<evidence type="ECO:0000256" key="6">
    <source>
        <dbReference type="ARBA" id="ARBA00023136"/>
    </source>
</evidence>
<organism evidence="9 10">
    <name type="scientific">Alkalibacterium indicireducens</name>
    <dbReference type="NCBI Taxonomy" id="398758"/>
    <lineage>
        <taxon>Bacteria</taxon>
        <taxon>Bacillati</taxon>
        <taxon>Bacillota</taxon>
        <taxon>Bacilli</taxon>
        <taxon>Lactobacillales</taxon>
        <taxon>Carnobacteriaceae</taxon>
        <taxon>Alkalibacterium</taxon>
    </lineage>
</organism>
<feature type="transmembrane region" description="Helical" evidence="7">
    <location>
        <begin position="24"/>
        <end position="51"/>
    </location>
</feature>
<dbReference type="PANTHER" id="PTHR30193">
    <property type="entry name" value="ABC TRANSPORTER PERMEASE PROTEIN"/>
    <property type="match status" value="1"/>
</dbReference>
<dbReference type="PANTHER" id="PTHR30193:SF37">
    <property type="entry name" value="INNER MEMBRANE ABC TRANSPORTER PERMEASE PROTEIN YCJO"/>
    <property type="match status" value="1"/>
</dbReference>
<dbReference type="Proteomes" id="UP001410648">
    <property type="component" value="Unassembled WGS sequence"/>
</dbReference>
<keyword evidence="2 7" id="KW-0813">Transport</keyword>
<evidence type="ECO:0000256" key="5">
    <source>
        <dbReference type="ARBA" id="ARBA00022989"/>
    </source>
</evidence>
<dbReference type="PROSITE" id="PS50928">
    <property type="entry name" value="ABC_TM1"/>
    <property type="match status" value="1"/>
</dbReference>
<dbReference type="CDD" id="cd06261">
    <property type="entry name" value="TM_PBP2"/>
    <property type="match status" value="1"/>
</dbReference>
<keyword evidence="10" id="KW-1185">Reference proteome</keyword>
<keyword evidence="6 7" id="KW-0472">Membrane</keyword>
<dbReference type="SUPFAM" id="SSF161098">
    <property type="entry name" value="MetI-like"/>
    <property type="match status" value="1"/>
</dbReference>
<dbReference type="InterPro" id="IPR051393">
    <property type="entry name" value="ABC_transporter_permease"/>
</dbReference>
<keyword evidence="4 7" id="KW-0812">Transmembrane</keyword>
<comment type="caution">
    <text evidence="9">The sequence shown here is derived from an EMBL/GenBank/DDBJ whole genome shotgun (WGS) entry which is preliminary data.</text>
</comment>
<evidence type="ECO:0000259" key="8">
    <source>
        <dbReference type="PROSITE" id="PS50928"/>
    </source>
</evidence>
<feature type="transmembrane region" description="Helical" evidence="7">
    <location>
        <begin position="276"/>
        <end position="296"/>
    </location>
</feature>
<gene>
    <name evidence="9" type="ORF">GCM10008936_18580</name>
</gene>
<evidence type="ECO:0000256" key="1">
    <source>
        <dbReference type="ARBA" id="ARBA00004651"/>
    </source>
</evidence>
<name>A0ABN1B6W6_9LACT</name>
<sequence length="308" mass="34698">MVTKSDLLNTNTRKLNKNMMKENIIGYAFLLPALIIIGLFMFLPSMMSLYYSLTDYHMLTPQLTEFIGLENFRRMFNDRLMRQSIMNIFQFVIFIMPIQVGTALGLALLVNRRSRSTLFYKVAFFSPVVMSLVVVSVLWLYLLNPSSGLINGILVRVGVSPQPFLSSPDQAMYAIIVVSAWQGAGFQMLIFLAGLQNIPNEIYEAARIDGASKWQQFLNVTLPMLKPTSLLILTTTLIDAFKLIIQPMVMTQGGPLNSTMTPVYYIYRTGFTDRQVGFASALTVVYGGVIIMFTLLQRKFIGGDTNEQ</sequence>
<dbReference type="InterPro" id="IPR035906">
    <property type="entry name" value="MetI-like_sf"/>
</dbReference>
<reference evidence="9 10" key="1">
    <citation type="journal article" date="2019" name="Int. J. Syst. Evol. Microbiol.">
        <title>The Global Catalogue of Microorganisms (GCM) 10K type strain sequencing project: providing services to taxonomists for standard genome sequencing and annotation.</title>
        <authorList>
            <consortium name="The Broad Institute Genomics Platform"/>
            <consortium name="The Broad Institute Genome Sequencing Center for Infectious Disease"/>
            <person name="Wu L."/>
            <person name="Ma J."/>
        </authorList>
    </citation>
    <scope>NUCLEOTIDE SEQUENCE [LARGE SCALE GENOMIC DNA]</scope>
    <source>
        <strain evidence="9 10">JCM 14232</strain>
    </source>
</reference>
<dbReference type="InterPro" id="IPR000515">
    <property type="entry name" value="MetI-like"/>
</dbReference>
<proteinExistence type="inferred from homology"/>
<feature type="transmembrane region" description="Helical" evidence="7">
    <location>
        <begin position="171"/>
        <end position="195"/>
    </location>
</feature>
<comment type="subcellular location">
    <subcellularLocation>
        <location evidence="1 7">Cell membrane</location>
        <topology evidence="1 7">Multi-pass membrane protein</topology>
    </subcellularLocation>
</comment>
<dbReference type="Gene3D" id="1.10.3720.10">
    <property type="entry name" value="MetI-like"/>
    <property type="match status" value="1"/>
</dbReference>
<keyword evidence="3" id="KW-1003">Cell membrane</keyword>
<feature type="transmembrane region" description="Helical" evidence="7">
    <location>
        <begin position="88"/>
        <end position="110"/>
    </location>
</feature>
<feature type="transmembrane region" description="Helical" evidence="7">
    <location>
        <begin position="122"/>
        <end position="142"/>
    </location>
</feature>
<evidence type="ECO:0000256" key="3">
    <source>
        <dbReference type="ARBA" id="ARBA00022475"/>
    </source>
</evidence>
<protein>
    <submittedName>
        <fullName evidence="9">Sugar ABC transporter permease</fullName>
    </submittedName>
</protein>
<evidence type="ECO:0000313" key="9">
    <source>
        <dbReference type="EMBL" id="GAA0491545.1"/>
    </source>
</evidence>
<comment type="similarity">
    <text evidence="7">Belongs to the binding-protein-dependent transport system permease family.</text>
</comment>
<accession>A0ABN1B6W6</accession>
<evidence type="ECO:0000256" key="7">
    <source>
        <dbReference type="RuleBase" id="RU363032"/>
    </source>
</evidence>
<evidence type="ECO:0000256" key="4">
    <source>
        <dbReference type="ARBA" id="ARBA00022692"/>
    </source>
</evidence>
<feature type="domain" description="ABC transmembrane type-1" evidence="8">
    <location>
        <begin position="85"/>
        <end position="297"/>
    </location>
</feature>
<dbReference type="EMBL" id="BAAADA010000177">
    <property type="protein sequence ID" value="GAA0491545.1"/>
    <property type="molecule type" value="Genomic_DNA"/>
</dbReference>
<dbReference type="Pfam" id="PF00528">
    <property type="entry name" value="BPD_transp_1"/>
    <property type="match status" value="1"/>
</dbReference>
<keyword evidence="5 7" id="KW-1133">Transmembrane helix</keyword>
<evidence type="ECO:0000256" key="2">
    <source>
        <dbReference type="ARBA" id="ARBA00022448"/>
    </source>
</evidence>